<dbReference type="PROSITE" id="PS50297">
    <property type="entry name" value="ANK_REP_REGION"/>
    <property type="match status" value="1"/>
</dbReference>
<dbReference type="InterPro" id="IPR050776">
    <property type="entry name" value="Ank_Repeat/CDKN_Inhibitor"/>
</dbReference>
<evidence type="ECO:0000313" key="5">
    <source>
        <dbReference type="Proteomes" id="UP000230750"/>
    </source>
</evidence>
<sequence length="185" mass="20158">EGFLPLCNAAFWGYSSIVELLLQNGADINLTNSGTGWTACHCAAFQAHGKVLMKLMKNKPNLTIKDSQGRTASDFASALDTIWPFFAAEGCSRTPKTELIRLGIVRKVTEHDPAVPIPNSDVAHFSRPGSAYVMKGQSLHSKPFRESRNTQMLSAAQMGDVLCLEEDPGFSALANDAPKFSIWKN</sequence>
<gene>
    <name evidence="4" type="ORF">BSL78_19859</name>
</gene>
<dbReference type="EMBL" id="MRZV01000863">
    <property type="protein sequence ID" value="PIK43268.1"/>
    <property type="molecule type" value="Genomic_DNA"/>
</dbReference>
<dbReference type="PANTHER" id="PTHR24201:SF15">
    <property type="entry name" value="ANKYRIN REPEAT DOMAIN-CONTAINING PROTEIN 66"/>
    <property type="match status" value="1"/>
</dbReference>
<dbReference type="SMART" id="SM00248">
    <property type="entry name" value="ANK"/>
    <property type="match status" value="2"/>
</dbReference>
<dbReference type="Pfam" id="PF12796">
    <property type="entry name" value="Ank_2"/>
    <property type="match status" value="1"/>
</dbReference>
<reference evidence="4 5" key="1">
    <citation type="journal article" date="2017" name="PLoS Biol.">
        <title>The sea cucumber genome provides insights into morphological evolution and visceral regeneration.</title>
        <authorList>
            <person name="Zhang X."/>
            <person name="Sun L."/>
            <person name="Yuan J."/>
            <person name="Sun Y."/>
            <person name="Gao Y."/>
            <person name="Zhang L."/>
            <person name="Li S."/>
            <person name="Dai H."/>
            <person name="Hamel J.F."/>
            <person name="Liu C."/>
            <person name="Yu Y."/>
            <person name="Liu S."/>
            <person name="Lin W."/>
            <person name="Guo K."/>
            <person name="Jin S."/>
            <person name="Xu P."/>
            <person name="Storey K.B."/>
            <person name="Huan P."/>
            <person name="Zhang T."/>
            <person name="Zhou Y."/>
            <person name="Zhang J."/>
            <person name="Lin C."/>
            <person name="Li X."/>
            <person name="Xing L."/>
            <person name="Huo D."/>
            <person name="Sun M."/>
            <person name="Wang L."/>
            <person name="Mercier A."/>
            <person name="Li F."/>
            <person name="Yang H."/>
            <person name="Xiang J."/>
        </authorList>
    </citation>
    <scope>NUCLEOTIDE SEQUENCE [LARGE SCALE GENOMIC DNA]</scope>
    <source>
        <strain evidence="4">Shaxun</strain>
        <tissue evidence="4">Muscle</tissue>
    </source>
</reference>
<keyword evidence="1" id="KW-0677">Repeat</keyword>
<dbReference type="OrthoDB" id="194358at2759"/>
<evidence type="ECO:0000313" key="4">
    <source>
        <dbReference type="EMBL" id="PIK43268.1"/>
    </source>
</evidence>
<dbReference type="STRING" id="307972.A0A2G8K5J3"/>
<dbReference type="PANTHER" id="PTHR24201">
    <property type="entry name" value="ANK_REP_REGION DOMAIN-CONTAINING PROTEIN"/>
    <property type="match status" value="1"/>
</dbReference>
<name>A0A2G8K5J3_STIJA</name>
<evidence type="ECO:0000256" key="1">
    <source>
        <dbReference type="ARBA" id="ARBA00022737"/>
    </source>
</evidence>
<comment type="caution">
    <text evidence="4">The sequence shown here is derived from an EMBL/GenBank/DDBJ whole genome shotgun (WGS) entry which is preliminary data.</text>
</comment>
<dbReference type="InterPro" id="IPR036770">
    <property type="entry name" value="Ankyrin_rpt-contain_sf"/>
</dbReference>
<dbReference type="Proteomes" id="UP000230750">
    <property type="component" value="Unassembled WGS sequence"/>
</dbReference>
<evidence type="ECO:0000256" key="2">
    <source>
        <dbReference type="ARBA" id="ARBA00023043"/>
    </source>
</evidence>
<feature type="repeat" description="ANK" evidence="3">
    <location>
        <begin position="1"/>
        <end position="33"/>
    </location>
</feature>
<dbReference type="PROSITE" id="PS50088">
    <property type="entry name" value="ANK_REPEAT"/>
    <property type="match status" value="1"/>
</dbReference>
<dbReference type="AlphaFoldDB" id="A0A2G8K5J3"/>
<organism evidence="4 5">
    <name type="scientific">Stichopus japonicus</name>
    <name type="common">Sea cucumber</name>
    <dbReference type="NCBI Taxonomy" id="307972"/>
    <lineage>
        <taxon>Eukaryota</taxon>
        <taxon>Metazoa</taxon>
        <taxon>Echinodermata</taxon>
        <taxon>Eleutherozoa</taxon>
        <taxon>Echinozoa</taxon>
        <taxon>Holothuroidea</taxon>
        <taxon>Aspidochirotacea</taxon>
        <taxon>Aspidochirotida</taxon>
        <taxon>Stichopodidae</taxon>
        <taxon>Apostichopus</taxon>
    </lineage>
</organism>
<keyword evidence="5" id="KW-1185">Reference proteome</keyword>
<protein>
    <submittedName>
        <fullName evidence="4">Uncharacterized protein</fullName>
    </submittedName>
</protein>
<dbReference type="InterPro" id="IPR002110">
    <property type="entry name" value="Ankyrin_rpt"/>
</dbReference>
<proteinExistence type="predicted"/>
<dbReference type="Gene3D" id="1.25.40.20">
    <property type="entry name" value="Ankyrin repeat-containing domain"/>
    <property type="match status" value="2"/>
</dbReference>
<dbReference type="SUPFAM" id="SSF48403">
    <property type="entry name" value="Ankyrin repeat"/>
    <property type="match status" value="1"/>
</dbReference>
<accession>A0A2G8K5J3</accession>
<keyword evidence="2 3" id="KW-0040">ANK repeat</keyword>
<feature type="non-terminal residue" evidence="4">
    <location>
        <position position="1"/>
    </location>
</feature>
<evidence type="ECO:0000256" key="3">
    <source>
        <dbReference type="PROSITE-ProRule" id="PRU00023"/>
    </source>
</evidence>